<reference evidence="9 10" key="1">
    <citation type="journal article" date="2015" name="Genome Biol. Evol.">
        <title>The genome of winter moth (Operophtera brumata) provides a genomic perspective on sexual dimorphism and phenology.</title>
        <authorList>
            <person name="Derks M.F."/>
            <person name="Smit S."/>
            <person name="Salis L."/>
            <person name="Schijlen E."/>
            <person name="Bossers A."/>
            <person name="Mateman C."/>
            <person name="Pijl A.S."/>
            <person name="de Ridder D."/>
            <person name="Groenen M.A."/>
            <person name="Visser M.E."/>
            <person name="Megens H.J."/>
        </authorList>
    </citation>
    <scope>NUCLEOTIDE SEQUENCE [LARGE SCALE GENOMIC DNA]</scope>
    <source>
        <strain evidence="9">WM2013NL</strain>
        <tissue evidence="9">Head and thorax</tissue>
    </source>
</reference>
<feature type="domain" description="Fork-head" evidence="8">
    <location>
        <begin position="288"/>
        <end position="321"/>
    </location>
</feature>
<feature type="DNA-binding region" description="Fork-head" evidence="6">
    <location>
        <begin position="288"/>
        <end position="321"/>
    </location>
</feature>
<accession>A0A0L7LHL0</accession>
<evidence type="ECO:0000256" key="1">
    <source>
        <dbReference type="ARBA" id="ARBA00004123"/>
    </source>
</evidence>
<feature type="DNA-binding region" description="Fork-head" evidence="6">
    <location>
        <begin position="206"/>
        <end position="239"/>
    </location>
</feature>
<evidence type="ECO:0000259" key="8">
    <source>
        <dbReference type="PROSITE" id="PS50039"/>
    </source>
</evidence>
<evidence type="ECO:0000256" key="4">
    <source>
        <dbReference type="ARBA" id="ARBA00023163"/>
    </source>
</evidence>
<dbReference type="GO" id="GO:0000987">
    <property type="term" value="F:cis-regulatory region sequence-specific DNA binding"/>
    <property type="evidence" value="ECO:0007669"/>
    <property type="project" value="TreeGrafter"/>
</dbReference>
<dbReference type="InterPro" id="IPR001766">
    <property type="entry name" value="Fork_head_dom"/>
</dbReference>
<evidence type="ECO:0000256" key="2">
    <source>
        <dbReference type="ARBA" id="ARBA00023015"/>
    </source>
</evidence>
<feature type="DNA-binding region" description="Fork-head" evidence="6">
    <location>
        <begin position="247"/>
        <end position="280"/>
    </location>
</feature>
<dbReference type="Pfam" id="PF00250">
    <property type="entry name" value="Forkhead"/>
    <property type="match status" value="5"/>
</dbReference>
<name>A0A0L7LHL0_OPEBR</name>
<comment type="caution">
    <text evidence="9">The sequence shown here is derived from an EMBL/GenBank/DDBJ whole genome shotgun (WGS) entry which is preliminary data.</text>
</comment>
<sequence length="472" mass="53863">MTIPIVALKRFGNCRCDALTSRDKYVDVTRLRVFMAPMRGERGGSPARGVRATLPLPRRLIRQIARHVASSGRSLRRLEVSGRVIDNFDDIEGVSDESDMEMAQPAPPSPPRTPVKAPPSPPTPPTPTPPPNLQTHQKPPYSFSCLIFMAIEAAPARALPVKEIYAWIIRHFPYFKHAPQGWKNSVRHNLSLNKCFHKTHQKHAWYTSIIRHFPYFKHAPQGWKNSVRHNLSLNKCFHKTHQKHAWYTSIIRHFPYFKHAPQGWKNSVRHNLSLNKCFHKTHQKHAWYTSIIRHFPYFKHAPQGWKNSVRHNLSLNKCFHKTHQKHAWYTSIIRHFPYFKHAPQGWKNSVRHNLSLNKRFHKAFGRQPIPAAAPDSPPAGAKNSPDPSLFPFLARRLAGSPEPGADEYLAAATVLAMKYGPAVLSQLPPAAHLVISRCARDEHSYSGCEERRTAEALLNLAGVRCYFIGKPA</sequence>
<feature type="domain" description="Fork-head" evidence="8">
    <location>
        <begin position="329"/>
        <end position="362"/>
    </location>
</feature>
<dbReference type="InterPro" id="IPR036390">
    <property type="entry name" value="WH_DNA-bd_sf"/>
</dbReference>
<keyword evidence="3 6" id="KW-0238">DNA-binding</keyword>
<keyword evidence="2" id="KW-0805">Transcription regulation</keyword>
<feature type="domain" description="Fork-head" evidence="8">
    <location>
        <begin position="138"/>
        <end position="198"/>
    </location>
</feature>
<dbReference type="InterPro" id="IPR030456">
    <property type="entry name" value="TF_fork_head_CS_2"/>
</dbReference>
<dbReference type="AlphaFoldDB" id="A0A0L7LHL0"/>
<dbReference type="InterPro" id="IPR018122">
    <property type="entry name" value="TF_fork_head_CS_1"/>
</dbReference>
<evidence type="ECO:0000256" key="6">
    <source>
        <dbReference type="PROSITE-ProRule" id="PRU00089"/>
    </source>
</evidence>
<dbReference type="GO" id="GO:0003700">
    <property type="term" value="F:DNA-binding transcription factor activity"/>
    <property type="evidence" value="ECO:0007669"/>
    <property type="project" value="InterPro"/>
</dbReference>
<evidence type="ECO:0000256" key="7">
    <source>
        <dbReference type="SAM" id="MobiDB-lite"/>
    </source>
</evidence>
<dbReference type="Proteomes" id="UP000037510">
    <property type="component" value="Unassembled WGS sequence"/>
</dbReference>
<feature type="region of interest" description="Disordered" evidence="7">
    <location>
        <begin position="96"/>
        <end position="136"/>
    </location>
</feature>
<dbReference type="PANTHER" id="PTHR13962">
    <property type="entry name" value="FORKHEAD BOX PROTEIN N3-LIKE PROTEIN-RELATED"/>
    <property type="match status" value="1"/>
</dbReference>
<dbReference type="Gene3D" id="1.10.10.10">
    <property type="entry name" value="Winged helix-like DNA-binding domain superfamily/Winged helix DNA-binding domain"/>
    <property type="match status" value="5"/>
</dbReference>
<dbReference type="STRING" id="104452.A0A0L7LHL0"/>
<evidence type="ECO:0000313" key="10">
    <source>
        <dbReference type="Proteomes" id="UP000037510"/>
    </source>
</evidence>
<dbReference type="GO" id="GO:0005634">
    <property type="term" value="C:nucleus"/>
    <property type="evidence" value="ECO:0007669"/>
    <property type="project" value="UniProtKB-SubCell"/>
</dbReference>
<dbReference type="PROSITE" id="PS00658">
    <property type="entry name" value="FORK_HEAD_2"/>
    <property type="match status" value="5"/>
</dbReference>
<dbReference type="SUPFAM" id="SSF46785">
    <property type="entry name" value="Winged helix' DNA-binding domain"/>
    <property type="match status" value="5"/>
</dbReference>
<feature type="domain" description="Fork-head" evidence="8">
    <location>
        <begin position="247"/>
        <end position="280"/>
    </location>
</feature>
<keyword evidence="5 6" id="KW-0539">Nucleus</keyword>
<protein>
    <submittedName>
        <fullName evidence="9">Forkhead protein domain-containing protein</fullName>
    </submittedName>
</protein>
<comment type="subcellular location">
    <subcellularLocation>
        <location evidence="1 6">Nucleus</location>
    </subcellularLocation>
</comment>
<dbReference type="SMART" id="SM00339">
    <property type="entry name" value="FH"/>
    <property type="match status" value="3"/>
</dbReference>
<gene>
    <name evidence="9" type="ORF">OBRU01_08476</name>
</gene>
<dbReference type="PROSITE" id="PS50039">
    <property type="entry name" value="FORK_HEAD_3"/>
    <property type="match status" value="5"/>
</dbReference>
<dbReference type="CDD" id="cd20031">
    <property type="entry name" value="FH_FOXN2-like"/>
    <property type="match status" value="1"/>
</dbReference>
<dbReference type="PRINTS" id="PR00053">
    <property type="entry name" value="FORKHEAD"/>
</dbReference>
<feature type="DNA-binding region" description="Fork-head" evidence="6">
    <location>
        <begin position="138"/>
        <end position="198"/>
    </location>
</feature>
<feature type="DNA-binding region" description="Fork-head" evidence="6">
    <location>
        <begin position="329"/>
        <end position="362"/>
    </location>
</feature>
<feature type="compositionally biased region" description="Pro residues" evidence="7">
    <location>
        <begin position="105"/>
        <end position="132"/>
    </location>
</feature>
<evidence type="ECO:0000256" key="3">
    <source>
        <dbReference type="ARBA" id="ARBA00023125"/>
    </source>
</evidence>
<keyword evidence="10" id="KW-1185">Reference proteome</keyword>
<dbReference type="PROSITE" id="PS00657">
    <property type="entry name" value="FORK_HEAD_1"/>
    <property type="match status" value="1"/>
</dbReference>
<proteinExistence type="predicted"/>
<feature type="domain" description="Fork-head" evidence="8">
    <location>
        <begin position="206"/>
        <end position="239"/>
    </location>
</feature>
<evidence type="ECO:0000256" key="5">
    <source>
        <dbReference type="ARBA" id="ARBA00023242"/>
    </source>
</evidence>
<organism evidence="9 10">
    <name type="scientific">Operophtera brumata</name>
    <name type="common">Winter moth</name>
    <name type="synonym">Phalaena brumata</name>
    <dbReference type="NCBI Taxonomy" id="104452"/>
    <lineage>
        <taxon>Eukaryota</taxon>
        <taxon>Metazoa</taxon>
        <taxon>Ecdysozoa</taxon>
        <taxon>Arthropoda</taxon>
        <taxon>Hexapoda</taxon>
        <taxon>Insecta</taxon>
        <taxon>Pterygota</taxon>
        <taxon>Neoptera</taxon>
        <taxon>Endopterygota</taxon>
        <taxon>Lepidoptera</taxon>
        <taxon>Glossata</taxon>
        <taxon>Ditrysia</taxon>
        <taxon>Geometroidea</taxon>
        <taxon>Geometridae</taxon>
        <taxon>Larentiinae</taxon>
        <taxon>Operophtera</taxon>
    </lineage>
</organism>
<dbReference type="InterPro" id="IPR036388">
    <property type="entry name" value="WH-like_DNA-bd_sf"/>
</dbReference>
<keyword evidence="4" id="KW-0804">Transcription</keyword>
<dbReference type="InterPro" id="IPR047119">
    <property type="entry name" value="FOXN2/3-like"/>
</dbReference>
<evidence type="ECO:0000313" key="9">
    <source>
        <dbReference type="EMBL" id="KOB74854.1"/>
    </source>
</evidence>
<dbReference type="EMBL" id="JTDY01001108">
    <property type="protein sequence ID" value="KOB74854.1"/>
    <property type="molecule type" value="Genomic_DNA"/>
</dbReference>